<accession>A0A6G1CSA0</accession>
<sequence>MSHRRRHLKDLGGAAVWADGGDGDELRRGITMEMATGFLSSTAPSTSSCVEHGNSDELWYHGIQHDGRRQNTTASTVG</sequence>
<gene>
    <name evidence="1" type="ORF">E2562_022636</name>
    <name evidence="2" type="ORF">E2562_022637</name>
</gene>
<comment type="caution">
    <text evidence="2">The sequence shown here is derived from an EMBL/GenBank/DDBJ whole genome shotgun (WGS) entry which is preliminary data.</text>
</comment>
<reference evidence="2 3" key="1">
    <citation type="submission" date="2019-11" db="EMBL/GenBank/DDBJ databases">
        <title>Whole genome sequence of Oryza granulata.</title>
        <authorList>
            <person name="Li W."/>
        </authorList>
    </citation>
    <scope>NUCLEOTIDE SEQUENCE [LARGE SCALE GENOMIC DNA]</scope>
    <source>
        <strain evidence="3">cv. Menghai</strain>
        <tissue evidence="2">Leaf</tissue>
    </source>
</reference>
<organism evidence="2 3">
    <name type="scientific">Oryza meyeriana var. granulata</name>
    <dbReference type="NCBI Taxonomy" id="110450"/>
    <lineage>
        <taxon>Eukaryota</taxon>
        <taxon>Viridiplantae</taxon>
        <taxon>Streptophyta</taxon>
        <taxon>Embryophyta</taxon>
        <taxon>Tracheophyta</taxon>
        <taxon>Spermatophyta</taxon>
        <taxon>Magnoliopsida</taxon>
        <taxon>Liliopsida</taxon>
        <taxon>Poales</taxon>
        <taxon>Poaceae</taxon>
        <taxon>BOP clade</taxon>
        <taxon>Oryzoideae</taxon>
        <taxon>Oryzeae</taxon>
        <taxon>Oryzinae</taxon>
        <taxon>Oryza</taxon>
        <taxon>Oryza meyeriana</taxon>
    </lineage>
</organism>
<dbReference type="EMBL" id="SPHZ02000008">
    <property type="protein sequence ID" value="KAF0903012.1"/>
    <property type="molecule type" value="Genomic_DNA"/>
</dbReference>
<evidence type="ECO:0000313" key="2">
    <source>
        <dbReference type="EMBL" id="KAF0903012.1"/>
    </source>
</evidence>
<dbReference type="EMBL" id="SPHZ02000008">
    <property type="protein sequence ID" value="KAF0903011.1"/>
    <property type="molecule type" value="Genomic_DNA"/>
</dbReference>
<proteinExistence type="predicted"/>
<evidence type="ECO:0000313" key="3">
    <source>
        <dbReference type="Proteomes" id="UP000479710"/>
    </source>
</evidence>
<evidence type="ECO:0000313" key="1">
    <source>
        <dbReference type="EMBL" id="KAF0903011.1"/>
    </source>
</evidence>
<name>A0A6G1CSA0_9ORYZ</name>
<dbReference type="AlphaFoldDB" id="A0A6G1CSA0"/>
<dbReference type="Proteomes" id="UP000479710">
    <property type="component" value="Unassembled WGS sequence"/>
</dbReference>
<protein>
    <submittedName>
        <fullName evidence="2">Uncharacterized protein</fullName>
    </submittedName>
</protein>
<keyword evidence="3" id="KW-1185">Reference proteome</keyword>